<comment type="caution">
    <text evidence="2">The sequence shown here is derived from an EMBL/GenBank/DDBJ whole genome shotgun (WGS) entry which is preliminary data.</text>
</comment>
<dbReference type="InterPro" id="IPR021833">
    <property type="entry name" value="DUF3425"/>
</dbReference>
<dbReference type="PANTHER" id="PTHR38116">
    <property type="entry name" value="CHROMOSOME 7, WHOLE GENOME SHOTGUN SEQUENCE"/>
    <property type="match status" value="1"/>
</dbReference>
<evidence type="ECO:0008006" key="4">
    <source>
        <dbReference type="Google" id="ProtNLM"/>
    </source>
</evidence>
<feature type="region of interest" description="Disordered" evidence="1">
    <location>
        <begin position="1"/>
        <end position="67"/>
    </location>
</feature>
<dbReference type="AlphaFoldDB" id="A0AAD6CLK3"/>
<gene>
    <name evidence="2" type="ORF">N7494_011049</name>
</gene>
<proteinExistence type="predicted"/>
<feature type="compositionally biased region" description="Basic and acidic residues" evidence="1">
    <location>
        <begin position="27"/>
        <end position="37"/>
    </location>
</feature>
<accession>A0AAD6CLK3</accession>
<evidence type="ECO:0000313" key="2">
    <source>
        <dbReference type="EMBL" id="KAJ5524399.1"/>
    </source>
</evidence>
<reference evidence="2 3" key="1">
    <citation type="journal article" date="2023" name="IMA Fungus">
        <title>Comparative genomic study of the Penicillium genus elucidates a diverse pangenome and 15 lateral gene transfer events.</title>
        <authorList>
            <person name="Petersen C."/>
            <person name="Sorensen T."/>
            <person name="Nielsen M.R."/>
            <person name="Sondergaard T.E."/>
            <person name="Sorensen J.L."/>
            <person name="Fitzpatrick D.A."/>
            <person name="Frisvad J.C."/>
            <person name="Nielsen K.L."/>
        </authorList>
    </citation>
    <scope>NUCLEOTIDE SEQUENCE [LARGE SCALE GENOMIC DNA]</scope>
    <source>
        <strain evidence="2 3">IBT 35679</strain>
    </source>
</reference>
<name>A0AAD6CLK3_9EURO</name>
<feature type="compositionally biased region" description="Basic residues" evidence="1">
    <location>
        <begin position="38"/>
        <end position="49"/>
    </location>
</feature>
<organism evidence="2 3">
    <name type="scientific">Penicillium frequentans</name>
    <dbReference type="NCBI Taxonomy" id="3151616"/>
    <lineage>
        <taxon>Eukaryota</taxon>
        <taxon>Fungi</taxon>
        <taxon>Dikarya</taxon>
        <taxon>Ascomycota</taxon>
        <taxon>Pezizomycotina</taxon>
        <taxon>Eurotiomycetes</taxon>
        <taxon>Eurotiomycetidae</taxon>
        <taxon>Eurotiales</taxon>
        <taxon>Aspergillaceae</taxon>
        <taxon>Penicillium</taxon>
    </lineage>
</organism>
<sequence length="336" mass="38152">MSAPQHDPADVTGERIPLTKSEISSADDWHGLADAKERRKRQNRLNQRRHREEARRRRHANAQSNSRHLLSPTITAGQLHQVEQNLNGHQAPDEKITELEDLAILAAATVPQSSTRSSSRDSQSCADQFSSAPHMMTLWFAMPWPHKRKALIEQLATYHNSYVMNCPLSNHLLTLTKMNVHRAFVSNMVTLGITWEWMQEDSISPFYTVGPAKEVLPTRPTLIPTTLQRRSEHHTWIDLFPCPIMRDNLVRAGNEWDDDDLCADIMGFWNGGSPDPQGLIVWGDPSDIGNWELQPGFVTKWGWIVRGCSEIIRATNQWRAKRGERPLFAASFLASA</sequence>
<dbReference type="EMBL" id="JAQIZZ010000008">
    <property type="protein sequence ID" value="KAJ5524399.1"/>
    <property type="molecule type" value="Genomic_DNA"/>
</dbReference>
<protein>
    <recommendedName>
        <fullName evidence="4">BZIP domain-containing protein</fullName>
    </recommendedName>
</protein>
<dbReference type="Proteomes" id="UP001220324">
    <property type="component" value="Unassembled WGS sequence"/>
</dbReference>
<evidence type="ECO:0000313" key="3">
    <source>
        <dbReference type="Proteomes" id="UP001220324"/>
    </source>
</evidence>
<dbReference type="PANTHER" id="PTHR38116:SF5">
    <property type="entry name" value="BZIP DOMAIN-CONTAINING PROTEIN"/>
    <property type="match status" value="1"/>
</dbReference>
<evidence type="ECO:0000256" key="1">
    <source>
        <dbReference type="SAM" id="MobiDB-lite"/>
    </source>
</evidence>
<keyword evidence="3" id="KW-1185">Reference proteome</keyword>
<dbReference type="Pfam" id="PF11905">
    <property type="entry name" value="DUF3425"/>
    <property type="match status" value="1"/>
</dbReference>